<evidence type="ECO:0000256" key="1">
    <source>
        <dbReference type="ARBA" id="ARBA00022676"/>
    </source>
</evidence>
<organism evidence="5">
    <name type="scientific">mine drainage metagenome</name>
    <dbReference type="NCBI Taxonomy" id="410659"/>
    <lineage>
        <taxon>unclassified sequences</taxon>
        <taxon>metagenomes</taxon>
        <taxon>ecological metagenomes</taxon>
    </lineage>
</organism>
<dbReference type="GO" id="GO:0005829">
    <property type="term" value="C:cytosol"/>
    <property type="evidence" value="ECO:0007669"/>
    <property type="project" value="TreeGrafter"/>
</dbReference>
<dbReference type="AlphaFoldDB" id="A0A1J5QIP5"/>
<keyword evidence="2 5" id="KW-0808">Transferase</keyword>
<accession>A0A1J5QIP5</accession>
<name>A0A1J5QIP5_9ZZZZ</name>
<sequence length="380" mass="42178">MLQFDIHRTAGHARRGTLTLNHGSIETPQFMPVGTYGTVKGITPAGLKDAGAQIILGNTFHLWLRPGLDVVRAFGGLHRFIGWDAPILTDSGGFQVWSLGRSAKISEEGVRFASPVNGDKLFLTPEVSMQIQTLLDADIVMQFDECTPYDVQRGGETHITTEAEARASMELSLRWAARCQAEFARLDNPNALFGIVQGGMFEPLRDASLAGLVDLDLPGYAIGGLSVGEPKEDMLRLLRHIAPRLPGHKPRYLMGVGTPEDLVDGVAAGIDLFDCVMPTRNARNGHLFTRFGDLRIRNARFKLDQRPIDETCACPACRQFSRAYLHHLDRCREMLFGMLATAHNLHYYLGLMREMREALDAGSFDDFVARFRRDRARGVA</sequence>
<evidence type="ECO:0000256" key="2">
    <source>
        <dbReference type="ARBA" id="ARBA00022679"/>
    </source>
</evidence>
<comment type="caution">
    <text evidence="5">The sequence shown here is derived from an EMBL/GenBank/DDBJ whole genome shotgun (WGS) entry which is preliminary data.</text>
</comment>
<proteinExistence type="inferred from homology"/>
<dbReference type="InterPro" id="IPR004803">
    <property type="entry name" value="TGT"/>
</dbReference>
<protein>
    <submittedName>
        <fullName evidence="5">Queuine tRNA-ribosyltransferase</fullName>
        <ecNumber evidence="5">2.4.2.29</ecNumber>
    </submittedName>
</protein>
<evidence type="ECO:0000313" key="5">
    <source>
        <dbReference type="EMBL" id="OIQ83138.1"/>
    </source>
</evidence>
<dbReference type="NCBIfam" id="TIGR00430">
    <property type="entry name" value="Q_tRNA_tgt"/>
    <property type="match status" value="1"/>
</dbReference>
<dbReference type="NCBIfam" id="TIGR00449">
    <property type="entry name" value="tgt_general"/>
    <property type="match status" value="1"/>
</dbReference>
<dbReference type="EC" id="2.4.2.29" evidence="5"/>
<dbReference type="PANTHER" id="PTHR46499">
    <property type="entry name" value="QUEUINE TRNA-RIBOSYLTRANSFERASE"/>
    <property type="match status" value="1"/>
</dbReference>
<feature type="domain" description="tRNA-guanine(15) transglycosylase-like" evidence="4">
    <location>
        <begin position="13"/>
        <end position="376"/>
    </location>
</feature>
<dbReference type="EMBL" id="MLJW01000731">
    <property type="protein sequence ID" value="OIQ83138.1"/>
    <property type="molecule type" value="Genomic_DNA"/>
</dbReference>
<evidence type="ECO:0000259" key="4">
    <source>
        <dbReference type="Pfam" id="PF01702"/>
    </source>
</evidence>
<dbReference type="GO" id="GO:0008479">
    <property type="term" value="F:tRNA-guanosine(34) queuine transglycosylase activity"/>
    <property type="evidence" value="ECO:0007669"/>
    <property type="project" value="InterPro"/>
</dbReference>
<dbReference type="HAMAP" id="MF_00168">
    <property type="entry name" value="Q_tRNA_Tgt"/>
    <property type="match status" value="1"/>
</dbReference>
<dbReference type="InterPro" id="IPR036511">
    <property type="entry name" value="TGT-like_sf"/>
</dbReference>
<dbReference type="Gene3D" id="3.20.20.105">
    <property type="entry name" value="Queuine tRNA-ribosyltransferase-like"/>
    <property type="match status" value="1"/>
</dbReference>
<evidence type="ECO:0000256" key="3">
    <source>
        <dbReference type="ARBA" id="ARBA00022694"/>
    </source>
</evidence>
<gene>
    <name evidence="5" type="primary">tgt_11</name>
    <name evidence="5" type="ORF">GALL_350640</name>
</gene>
<dbReference type="InterPro" id="IPR002616">
    <property type="entry name" value="tRNA_ribo_trans-like"/>
</dbReference>
<dbReference type="PANTHER" id="PTHR46499:SF1">
    <property type="entry name" value="QUEUINE TRNA-RIBOSYLTRANSFERASE"/>
    <property type="match status" value="1"/>
</dbReference>
<keyword evidence="1 5" id="KW-0328">Glycosyltransferase</keyword>
<dbReference type="GO" id="GO:0008616">
    <property type="term" value="P:tRNA queuosine(34) biosynthetic process"/>
    <property type="evidence" value="ECO:0007669"/>
    <property type="project" value="TreeGrafter"/>
</dbReference>
<dbReference type="SUPFAM" id="SSF51713">
    <property type="entry name" value="tRNA-guanine transglycosylase"/>
    <property type="match status" value="1"/>
</dbReference>
<dbReference type="FunFam" id="3.20.20.105:FF:000001">
    <property type="entry name" value="Queuine tRNA-ribosyltransferase"/>
    <property type="match status" value="1"/>
</dbReference>
<dbReference type="InterPro" id="IPR050076">
    <property type="entry name" value="ArchSynthase1/Queuine_TRR"/>
</dbReference>
<reference evidence="5" key="1">
    <citation type="submission" date="2016-10" db="EMBL/GenBank/DDBJ databases">
        <title>Sequence of Gallionella enrichment culture.</title>
        <authorList>
            <person name="Poehlein A."/>
            <person name="Muehling M."/>
            <person name="Daniel R."/>
        </authorList>
    </citation>
    <scope>NUCLEOTIDE SEQUENCE</scope>
</reference>
<dbReference type="Pfam" id="PF01702">
    <property type="entry name" value="TGT"/>
    <property type="match status" value="1"/>
</dbReference>
<keyword evidence="3" id="KW-0819">tRNA processing</keyword>